<organism evidence="1 2">
    <name type="scientific">Colwellia psychrerythraea</name>
    <name type="common">Vibrio psychroerythus</name>
    <dbReference type="NCBI Taxonomy" id="28229"/>
    <lineage>
        <taxon>Bacteria</taxon>
        <taxon>Pseudomonadati</taxon>
        <taxon>Pseudomonadota</taxon>
        <taxon>Gammaproteobacteria</taxon>
        <taxon>Alteromonadales</taxon>
        <taxon>Colwelliaceae</taxon>
        <taxon>Colwellia</taxon>
    </lineage>
</organism>
<evidence type="ECO:0000313" key="2">
    <source>
        <dbReference type="Proteomes" id="UP000029868"/>
    </source>
</evidence>
<dbReference type="OrthoDB" id="9886783at2"/>
<gene>
    <name evidence="1" type="ORF">GAB14E_4684</name>
</gene>
<dbReference type="AlphaFoldDB" id="A0A099K9V3"/>
<dbReference type="RefSeq" id="WP_033084578.1">
    <property type="nucleotide sequence ID" value="NZ_JQEC01000074.1"/>
</dbReference>
<dbReference type="PATRIC" id="fig|28229.3.peg.4672"/>
<dbReference type="Proteomes" id="UP000029868">
    <property type="component" value="Unassembled WGS sequence"/>
</dbReference>
<comment type="caution">
    <text evidence="1">The sequence shown here is derived from an EMBL/GenBank/DDBJ whole genome shotgun (WGS) entry which is preliminary data.</text>
</comment>
<protein>
    <recommendedName>
        <fullName evidence="3">DNA-binding protein</fullName>
    </recommendedName>
</protein>
<name>A0A099K9V3_COLPS</name>
<reference evidence="1 2" key="1">
    <citation type="submission" date="2014-08" db="EMBL/GenBank/DDBJ databases">
        <title>Genomic and Phenotypic Diversity of Colwellia psychrerythraea strains from Disparate Marine Basins.</title>
        <authorList>
            <person name="Techtmann S.M."/>
            <person name="Stelling S.C."/>
            <person name="Utturkar S.M."/>
            <person name="Alshibli N."/>
            <person name="Harris A."/>
            <person name="Brown S.D."/>
            <person name="Hazen T.C."/>
        </authorList>
    </citation>
    <scope>NUCLEOTIDE SEQUENCE [LARGE SCALE GENOMIC DNA]</scope>
    <source>
        <strain evidence="1 2">GAB14E</strain>
    </source>
</reference>
<dbReference type="EMBL" id="JQEC01000074">
    <property type="protein sequence ID" value="KGJ86857.1"/>
    <property type="molecule type" value="Genomic_DNA"/>
</dbReference>
<evidence type="ECO:0008006" key="3">
    <source>
        <dbReference type="Google" id="ProtNLM"/>
    </source>
</evidence>
<accession>A0A099K9V3</accession>
<sequence>MLTGNITLTDTQFESLKSDLVLLSMPFITVADYSRIRGETEGNVRQQIHKGLLPIKSKLKAREKTFINLEALRQEALAA</sequence>
<proteinExistence type="predicted"/>
<evidence type="ECO:0000313" key="1">
    <source>
        <dbReference type="EMBL" id="KGJ86857.1"/>
    </source>
</evidence>